<dbReference type="GO" id="GO:0097222">
    <property type="term" value="P:mitochondrial mRNA polyadenylation"/>
    <property type="evidence" value="ECO:0007669"/>
    <property type="project" value="Ensembl"/>
</dbReference>
<dbReference type="GO" id="GO:0042645">
    <property type="term" value="C:mitochondrial nucleoid"/>
    <property type="evidence" value="ECO:0007669"/>
    <property type="project" value="Ensembl"/>
</dbReference>
<dbReference type="PANTHER" id="PTHR46669:SF1">
    <property type="entry name" value="LEUCINE-RICH PPR MOTIF-CONTAINING PROTEIN, MITOCHONDRIAL"/>
    <property type="match status" value="1"/>
</dbReference>
<proteinExistence type="predicted"/>
<dbReference type="InterPro" id="IPR057027">
    <property type="entry name" value="TPR_mt"/>
</dbReference>
<dbReference type="PANTHER" id="PTHR46669">
    <property type="entry name" value="LEUCINE-RICH PPR MOTIF-CONTAINING PROTEIN, MITOCHONDRIAL"/>
    <property type="match status" value="1"/>
</dbReference>
<keyword evidence="1" id="KW-0677">Repeat</keyword>
<dbReference type="AlphaFoldDB" id="A0A8C9N8Q9"/>
<evidence type="ECO:0000259" key="3">
    <source>
        <dbReference type="Pfam" id="PF23276"/>
    </source>
</evidence>
<reference evidence="4" key="1">
    <citation type="submission" date="2025-08" db="UniProtKB">
        <authorList>
            <consortium name="Ensembl"/>
        </authorList>
    </citation>
    <scope>IDENTIFICATION</scope>
</reference>
<dbReference type="NCBIfam" id="TIGR00756">
    <property type="entry name" value="PPR"/>
    <property type="match status" value="1"/>
</dbReference>
<dbReference type="GO" id="GO:1905638">
    <property type="term" value="P:negative regulation of mitochondrial mRNA catabolic process"/>
    <property type="evidence" value="ECO:0007669"/>
    <property type="project" value="Ensembl"/>
</dbReference>
<dbReference type="GO" id="GO:0000957">
    <property type="term" value="P:mitochondrial RNA catabolic process"/>
    <property type="evidence" value="ECO:0007669"/>
    <property type="project" value="Ensembl"/>
</dbReference>
<evidence type="ECO:0000313" key="5">
    <source>
        <dbReference type="Proteomes" id="UP000694409"/>
    </source>
</evidence>
<evidence type="ECO:0000256" key="2">
    <source>
        <dbReference type="PROSITE-ProRule" id="PRU00708"/>
    </source>
</evidence>
<dbReference type="GO" id="GO:0000794">
    <property type="term" value="C:condensed nuclear chromosome"/>
    <property type="evidence" value="ECO:0007669"/>
    <property type="project" value="Ensembl"/>
</dbReference>
<keyword evidence="5" id="KW-1185">Reference proteome</keyword>
<dbReference type="Gene3D" id="1.25.40.10">
    <property type="entry name" value="Tetratricopeptide repeat domain"/>
    <property type="match status" value="4"/>
</dbReference>
<dbReference type="GO" id="GO:0031625">
    <property type="term" value="F:ubiquitin protein ligase binding"/>
    <property type="evidence" value="ECO:0007669"/>
    <property type="project" value="Ensembl"/>
</dbReference>
<dbReference type="GO" id="GO:0003697">
    <property type="term" value="F:single-stranded DNA binding"/>
    <property type="evidence" value="ECO:0007669"/>
    <property type="project" value="Ensembl"/>
</dbReference>
<name>A0A8C9N8Q9_SERCA</name>
<dbReference type="Proteomes" id="UP000694409">
    <property type="component" value="Unassembled WGS sequence"/>
</dbReference>
<sequence>MLRAGYCQFCKMWNGPVGVQAIAEGSVKEEPVSEVRTRRTWQFDWALNKVDNSVRKTGRIPKALLLKIFQEISKAGCPGSNHTLLLLQSCGAVLPEVLSPERTELAHMIWDKMKELGAVYDTSHYNALLKVYLQNEHKFSPTEFLARMEEANVQPNRVTYQRLIAAYCNEGDIEGASKILGFMKSKDLPITEAVFSSLVKGHARSGDMKSAENILSVMRMAGVEPGPDTYLSLLNVYAEKGDADSIKKTLEKVEKTEGYLMDRILMQVIFSLAKAGYPQHIDDIKGRIRFEREIIPDVMNLCLTLITHGFEDISFNILKSLSRLSREDMDQGSFFLQHCVNRDLPVNKLKQFCKELKEAKMHSAPLPFILRCALEANRSALAIAVMKMMKEEGLPLRPHYCWPLLVAYQKENNLKGIFEVLKVMHKLGVDLDAETYTDYVFKNFADTETAHAQLKENGCLFESVGLYVAELRTEALQGRLDKVLSICEYFSCCCVLGDISVILVECFLLFFSTEAVGYFLYHLIDSMTDSEVQAKEERLRQYFHQLKKMNIVIPTSHYSGICRLLDSSQVPELIKVCGSISAKSDVSALEKKLEKRKAENQPITDVLKQLIHALCEEENMQKALEVKAKYEPDMVVGGYAALINLCCRHDNVEEAMNLKEKNSPVALDSGKYVALIEVLEKHGRLEDAINILTEMKEKDVPISGRTVASFLRILNAAAMRGEVETVNRLHDAIANLGTVQTAALHAPLITVHLEKDDMPAALEALISCYKKYGKILQLHNICCKLVEKGDADLLQKVSDFISREYGDMMALYDLFFAFLQTGKYKEAKKVIETPGLRAHSGRLKWFAKKCISNKQMETLEQLVESTRNLFECDRDEMYYHLLELKKDWGKAEGIWTKIQEENIVPREKTLILLARIFEKNGQVVPFEVPKYDISFWLSYSFLEAYTIFSGMQEKDESRYRSCDILIKALLAQNCLDEALDVKRIAETHIKGFTLNSAASSLLIISQVRRDYLKDALAVLKGMLDSGMLPTRPAVTALIQALAEKGDVKNLQVLENILGDVTKSIRLPDSLMSNAIALAHTKSNDLDAAVKYLEPLLISGAQNPDQAVRSISYLLRKVSEEGLEPALEKFGAMAERVASQCGMYRPVTDLFLQYISADRVDDARSLIQRWGAIVQEKRTLGRFMARSASQPGQVQYFFHVYNFILTTELFWVLFFSSELDGDVASVKATYEKAKAKNIELHEIALKSLATFLKKVGEPVPFTEPPVKNFGAKYLV</sequence>
<dbReference type="GO" id="GO:0005874">
    <property type="term" value="C:microtubule"/>
    <property type="evidence" value="ECO:0007669"/>
    <property type="project" value="Ensembl"/>
</dbReference>
<dbReference type="InterPro" id="IPR011990">
    <property type="entry name" value="TPR-like_helical_dom_sf"/>
</dbReference>
<dbReference type="InterPro" id="IPR002885">
    <property type="entry name" value="PPR_rpt"/>
</dbReference>
<dbReference type="Pfam" id="PF23276">
    <property type="entry name" value="TPR_24"/>
    <property type="match status" value="1"/>
</dbReference>
<feature type="repeat" description="PPR" evidence="2">
    <location>
        <begin position="156"/>
        <end position="190"/>
    </location>
</feature>
<feature type="repeat" description="PPR" evidence="2">
    <location>
        <begin position="191"/>
        <end position="225"/>
    </location>
</feature>
<evidence type="ECO:0000313" key="4">
    <source>
        <dbReference type="Ensembl" id="ENSSCAP00000014112.1"/>
    </source>
</evidence>
<feature type="domain" description="Pentatricopeptide repeat-containing protein-mitochondrial" evidence="3">
    <location>
        <begin position="369"/>
        <end position="443"/>
    </location>
</feature>
<feature type="repeat" description="PPR" evidence="2">
    <location>
        <begin position="668"/>
        <end position="702"/>
    </location>
</feature>
<evidence type="ECO:0000256" key="1">
    <source>
        <dbReference type="ARBA" id="ARBA00022737"/>
    </source>
</evidence>
<accession>A0A8C9N8Q9</accession>
<dbReference type="GeneTree" id="ENSGT00960000186682"/>
<reference evidence="4" key="2">
    <citation type="submission" date="2025-09" db="UniProtKB">
        <authorList>
            <consortium name="Ensembl"/>
        </authorList>
    </citation>
    <scope>IDENTIFICATION</scope>
</reference>
<dbReference type="PROSITE" id="PS51375">
    <property type="entry name" value="PPR"/>
    <property type="match status" value="3"/>
</dbReference>
<dbReference type="GO" id="GO:0070129">
    <property type="term" value="P:regulation of mitochondrial translation"/>
    <property type="evidence" value="ECO:0007669"/>
    <property type="project" value="Ensembl"/>
</dbReference>
<dbReference type="GO" id="GO:0003730">
    <property type="term" value="F:mRNA 3'-UTR binding"/>
    <property type="evidence" value="ECO:0007669"/>
    <property type="project" value="TreeGrafter"/>
</dbReference>
<dbReference type="GO" id="GO:1990904">
    <property type="term" value="C:ribonucleoprotein complex"/>
    <property type="evidence" value="ECO:0007669"/>
    <property type="project" value="Ensembl"/>
</dbReference>
<dbReference type="Pfam" id="PF01535">
    <property type="entry name" value="PPR"/>
    <property type="match status" value="2"/>
</dbReference>
<organism evidence="4 5">
    <name type="scientific">Serinus canaria</name>
    <name type="common">Island canary</name>
    <name type="synonym">Fringilla canaria</name>
    <dbReference type="NCBI Taxonomy" id="9135"/>
    <lineage>
        <taxon>Eukaryota</taxon>
        <taxon>Metazoa</taxon>
        <taxon>Chordata</taxon>
        <taxon>Craniata</taxon>
        <taxon>Vertebrata</taxon>
        <taxon>Euteleostomi</taxon>
        <taxon>Archelosauria</taxon>
        <taxon>Archosauria</taxon>
        <taxon>Dinosauria</taxon>
        <taxon>Saurischia</taxon>
        <taxon>Theropoda</taxon>
        <taxon>Coelurosauria</taxon>
        <taxon>Aves</taxon>
        <taxon>Neognathae</taxon>
        <taxon>Neoaves</taxon>
        <taxon>Telluraves</taxon>
        <taxon>Australaves</taxon>
        <taxon>Passeriformes</taxon>
        <taxon>Passeroidea</taxon>
        <taxon>Fringillidae</taxon>
        <taxon>Carduelinae</taxon>
        <taxon>Serinus</taxon>
    </lineage>
</organism>
<protein>
    <submittedName>
        <fullName evidence="4">Leucine rich pentatricopeptide repeat containing</fullName>
    </submittedName>
</protein>
<dbReference type="Pfam" id="PF13812">
    <property type="entry name" value="PPR_3"/>
    <property type="match status" value="2"/>
</dbReference>
<dbReference type="GO" id="GO:0048471">
    <property type="term" value="C:perinuclear region of cytoplasm"/>
    <property type="evidence" value="ECO:0007669"/>
    <property type="project" value="Ensembl"/>
</dbReference>
<dbReference type="Ensembl" id="ENSSCAT00000015833.1">
    <property type="protein sequence ID" value="ENSSCAP00000014112.1"/>
    <property type="gene ID" value="ENSSCAG00000009839.1"/>
</dbReference>
<dbReference type="GO" id="GO:0048487">
    <property type="term" value="F:beta-tubulin binding"/>
    <property type="evidence" value="ECO:0007669"/>
    <property type="project" value="Ensembl"/>
</dbReference>
<dbReference type="InterPro" id="IPR033490">
    <property type="entry name" value="LRP130"/>
</dbReference>
<gene>
    <name evidence="4" type="primary">LRPPRC</name>
</gene>